<gene>
    <name evidence="1" type="ORF">K3F53_17420</name>
    <name evidence="2" type="ORF">SAMN04489735_101349</name>
</gene>
<dbReference type="InterPro" id="IPR014794">
    <property type="entry name" value="DUF1779"/>
</dbReference>
<dbReference type="EMBL" id="CP080764">
    <property type="protein sequence ID" value="QYY42588.1"/>
    <property type="molecule type" value="Genomic_DNA"/>
</dbReference>
<protein>
    <submittedName>
        <fullName evidence="1 2">TATA-box binding</fullName>
    </submittedName>
</protein>
<reference evidence="1 4" key="2">
    <citation type="submission" date="2021-08" db="EMBL/GenBank/DDBJ databases">
        <title>Complete genome sequence of the strain Aneurinibacillus thermoaerophilus CCM 8960.</title>
        <authorList>
            <person name="Musilova J."/>
            <person name="Kourilova X."/>
            <person name="Pernicova I."/>
            <person name="Bezdicek M."/>
            <person name="Lengerova M."/>
            <person name="Obruca S."/>
            <person name="Sedlar K."/>
        </authorList>
    </citation>
    <scope>NUCLEOTIDE SEQUENCE [LARGE SCALE GENOMIC DNA]</scope>
    <source>
        <strain evidence="1 4">CCM 8960</strain>
    </source>
</reference>
<organism evidence="2 3">
    <name type="scientific">Aneurinibacillus thermoaerophilus</name>
    <dbReference type="NCBI Taxonomy" id="143495"/>
    <lineage>
        <taxon>Bacteria</taxon>
        <taxon>Bacillati</taxon>
        <taxon>Bacillota</taxon>
        <taxon>Bacilli</taxon>
        <taxon>Bacillales</taxon>
        <taxon>Paenibacillaceae</taxon>
        <taxon>Aneurinibacillus group</taxon>
        <taxon>Aneurinibacillus</taxon>
    </lineage>
</organism>
<proteinExistence type="predicted"/>
<evidence type="ECO:0000313" key="2">
    <source>
        <dbReference type="EMBL" id="SDH14221.1"/>
    </source>
</evidence>
<dbReference type="Gene3D" id="3.30.360.40">
    <property type="entry name" value="YwmB-like"/>
    <property type="match status" value="1"/>
</dbReference>
<dbReference type="EMBL" id="FNDE01000013">
    <property type="protein sequence ID" value="SDH14221.1"/>
    <property type="molecule type" value="Genomic_DNA"/>
</dbReference>
<accession>A0A1G8A004</accession>
<keyword evidence="4" id="KW-1185">Reference proteome</keyword>
<dbReference type="GeneID" id="97143163"/>
<dbReference type="OrthoDB" id="2374820at2"/>
<dbReference type="SUPFAM" id="SSF143842">
    <property type="entry name" value="YwmB-like"/>
    <property type="match status" value="1"/>
</dbReference>
<evidence type="ECO:0000313" key="3">
    <source>
        <dbReference type="Proteomes" id="UP000198956"/>
    </source>
</evidence>
<evidence type="ECO:0000313" key="4">
    <source>
        <dbReference type="Proteomes" id="UP000826616"/>
    </source>
</evidence>
<dbReference type="Proteomes" id="UP000198956">
    <property type="component" value="Unassembled WGS sequence"/>
</dbReference>
<dbReference type="RefSeq" id="WP_057897423.1">
    <property type="nucleotide sequence ID" value="NZ_CP080764.1"/>
</dbReference>
<evidence type="ECO:0000313" key="1">
    <source>
        <dbReference type="EMBL" id="QYY42588.1"/>
    </source>
</evidence>
<dbReference type="AlphaFoldDB" id="A0A1G8A004"/>
<dbReference type="Pfam" id="PF08680">
    <property type="entry name" value="DUF1779"/>
    <property type="match status" value="1"/>
</dbReference>
<dbReference type="Proteomes" id="UP000826616">
    <property type="component" value="Chromosome"/>
</dbReference>
<name>A0A1G8A004_ANETH</name>
<dbReference type="InterPro" id="IPR036209">
    <property type="entry name" value="YwmB-like_sf"/>
</dbReference>
<sequence>MRMTEVWKYIGVAGIFMLFLLLAYPVLAGMSVSLASREAIAKRAFSDAETLLAAVESTGASIREVQIRYKQVGLRFQDEQDVELFLQAIARQVGLVSWREEQRDDGVRIYRGERKSNEDIELIAYVSVYVSAQGKDMHGNLGLTFRGKENQVRVMKHMIAEYMQIPANSSELPQIISCVRGIYNGKLENDLQKKKVRQILAFLDGTMVESLEEETVLSYSVYSPLFNTAIKTNHRSMNLQVATHYDKNNQETMIIAGIPIITVEY</sequence>
<reference evidence="2 3" key="1">
    <citation type="submission" date="2016-10" db="EMBL/GenBank/DDBJ databases">
        <authorList>
            <person name="de Groot N.N."/>
        </authorList>
    </citation>
    <scope>NUCLEOTIDE SEQUENCE [LARGE SCALE GENOMIC DNA]</scope>
    <source>
        <strain evidence="2 3">L 420-91</strain>
    </source>
</reference>